<dbReference type="Proteomes" id="UP000293547">
    <property type="component" value="Unassembled WGS sequence"/>
</dbReference>
<keyword evidence="2" id="KW-1185">Reference proteome</keyword>
<evidence type="ECO:0000313" key="1">
    <source>
        <dbReference type="EMBL" id="KAB2104742.1"/>
    </source>
</evidence>
<organism evidence="1 2">
    <name type="scientific">Alternaria gaisen</name>
    <dbReference type="NCBI Taxonomy" id="167740"/>
    <lineage>
        <taxon>Eukaryota</taxon>
        <taxon>Fungi</taxon>
        <taxon>Dikarya</taxon>
        <taxon>Ascomycota</taxon>
        <taxon>Pezizomycotina</taxon>
        <taxon>Dothideomycetes</taxon>
        <taxon>Pleosporomycetidae</taxon>
        <taxon>Pleosporales</taxon>
        <taxon>Pleosporineae</taxon>
        <taxon>Pleosporaceae</taxon>
        <taxon>Alternaria</taxon>
        <taxon>Alternaria sect. Alternaria</taxon>
    </lineage>
</organism>
<reference evidence="1 2" key="1">
    <citation type="journal article" date="2019" name="bioRxiv">
        <title>Genomics, evolutionary history and diagnostics of the Alternaria alternata species group including apple and Asian pear pathotypes.</title>
        <authorList>
            <person name="Armitage A.D."/>
            <person name="Cockerton H.M."/>
            <person name="Sreenivasaprasad S."/>
            <person name="Woodhall J.W."/>
            <person name="Lane C.R."/>
            <person name="Harrison R.J."/>
            <person name="Clarkson J.P."/>
        </authorList>
    </citation>
    <scope>NUCLEOTIDE SEQUENCE [LARGE SCALE GENOMIC DNA]</scope>
    <source>
        <strain evidence="1 2">FERA 650</strain>
    </source>
</reference>
<dbReference type="EMBL" id="PDWZ02000006">
    <property type="protein sequence ID" value="KAB2104742.1"/>
    <property type="molecule type" value="Genomic_DNA"/>
</dbReference>
<proteinExistence type="predicted"/>
<accession>A0ACB6FJX3</accession>
<name>A0ACB6FJX3_9PLEO</name>
<sequence>MDATTTQNPSSSSDVLPFDDLHKDKIDTSSESFKFSQGLAGVNQTTNYMFVNILIITALFPILIALSFRVFVAARNDRRRISAIASCKGQELWARDRYVYWGALKRHFLYAPVGPTKCRQQAKGSTGGTTSASLPTRVHFLVIFVYILSNMAYCLVVSVRPRPQMVAEFRGRCGTLATFNLMLAVLFALRNNPLINILQVSYDTFNLFHRWTARLVVVEATAHAAAFLYNTYRATHDGKSGWHSVGRLLKQSLSYQCGLAAFFFAFLFLIIHSIGPIRRSFYETFLSLHRIGLAVAVFGVYFHLAKHALPQLPWAYLVIIFLSLEPSIRILRILHYNFSWKEKKWTLVGLERLPGEATRVTFTLPHSWNANPGSHVQIYMPRIALMESHPFSVAWSQSSGDANALAEKAPFSIDDLDLEGGPSTVSCIIRSRQGMTSSLYKLAAKYQDAQVHLWGAIEGPYGGYHSLDSYGTVVLFAGGVGITHQLSFVRHLLNAHNSDIAATQKISLVWCIANLDALEWVRSWLDKIAAIQHFREVVSIRLYISRMVSFELGGRSIPAYLDVRLQRCEVQSVLDGEVLAQIGAMAVSVCGPRGFSDSVRAAVRRRVSVRSIDLFEEAFSY</sequence>
<protein>
    <submittedName>
        <fullName evidence="1">Uncharacterized protein</fullName>
    </submittedName>
</protein>
<comment type="caution">
    <text evidence="1">The sequence shown here is derived from an EMBL/GenBank/DDBJ whole genome shotgun (WGS) entry which is preliminary data.</text>
</comment>
<gene>
    <name evidence="1" type="ORF">AG0111_0g6492</name>
</gene>
<evidence type="ECO:0000313" key="2">
    <source>
        <dbReference type="Proteomes" id="UP000293547"/>
    </source>
</evidence>